<evidence type="ECO:0000313" key="7">
    <source>
        <dbReference type="Proteomes" id="UP001057375"/>
    </source>
</evidence>
<feature type="transmembrane region" description="Helical" evidence="5">
    <location>
        <begin position="184"/>
        <end position="204"/>
    </location>
</feature>
<evidence type="ECO:0000256" key="4">
    <source>
        <dbReference type="ARBA" id="ARBA00023136"/>
    </source>
</evidence>
<dbReference type="Proteomes" id="UP001057375">
    <property type="component" value="Unassembled WGS sequence"/>
</dbReference>
<organism evidence="6 7">
    <name type="scientific">Aduncisulcus paluster</name>
    <dbReference type="NCBI Taxonomy" id="2918883"/>
    <lineage>
        <taxon>Eukaryota</taxon>
        <taxon>Metamonada</taxon>
        <taxon>Carpediemonas-like organisms</taxon>
        <taxon>Aduncisulcus</taxon>
    </lineage>
</organism>
<dbReference type="SUPFAM" id="SSF81665">
    <property type="entry name" value="Calcium ATPase, transmembrane domain M"/>
    <property type="match status" value="1"/>
</dbReference>
<dbReference type="EMBL" id="BQXS01006101">
    <property type="protein sequence ID" value="GKT17495.1"/>
    <property type="molecule type" value="Genomic_DNA"/>
</dbReference>
<accession>A0ABQ5JX17</accession>
<keyword evidence="3 5" id="KW-1133">Transmembrane helix</keyword>
<evidence type="ECO:0000256" key="3">
    <source>
        <dbReference type="ARBA" id="ARBA00022989"/>
    </source>
</evidence>
<comment type="subcellular location">
    <subcellularLocation>
        <location evidence="1">Membrane</location>
        <topology evidence="1">Multi-pass membrane protein</topology>
    </subcellularLocation>
</comment>
<evidence type="ECO:0000256" key="2">
    <source>
        <dbReference type="ARBA" id="ARBA00022692"/>
    </source>
</evidence>
<dbReference type="PANTHER" id="PTHR42861">
    <property type="entry name" value="CALCIUM-TRANSPORTING ATPASE"/>
    <property type="match status" value="1"/>
</dbReference>
<dbReference type="Gene3D" id="3.40.50.1000">
    <property type="entry name" value="HAD superfamily/HAD-like"/>
    <property type="match status" value="1"/>
</dbReference>
<sequence length="208" mass="21730">MQVMAVAAKSRPAQLGQYGKADENGLVLVGFVGFVDPVRESASCAVTSLSRHGVRVKILTGDDGHVAQQVATQIDKLTDCRLQAFAMQTDVFAELTPGHKARIVAALRDAGCAVGFLGDGVNDVAALRIADASIAPDTATGAAKQAADLILLDKDLAVIARAVIEGRRTLANTMKYIKITASSNFGNVLSVMAASVLLPFLPMLPSQL</sequence>
<evidence type="ECO:0000256" key="1">
    <source>
        <dbReference type="ARBA" id="ARBA00004141"/>
    </source>
</evidence>
<keyword evidence="7" id="KW-1185">Reference proteome</keyword>
<dbReference type="InterPro" id="IPR023299">
    <property type="entry name" value="ATPase_P-typ_cyto_dom_N"/>
</dbReference>
<evidence type="ECO:0000313" key="6">
    <source>
        <dbReference type="EMBL" id="GKT17495.1"/>
    </source>
</evidence>
<dbReference type="NCBIfam" id="TIGR01494">
    <property type="entry name" value="ATPase_P-type"/>
    <property type="match status" value="1"/>
</dbReference>
<comment type="caution">
    <text evidence="6">The sequence shown here is derived from an EMBL/GenBank/DDBJ whole genome shotgun (WGS) entry which is preliminary data.</text>
</comment>
<dbReference type="PRINTS" id="PR00119">
    <property type="entry name" value="CATATPASE"/>
</dbReference>
<dbReference type="Gene3D" id="3.40.1110.10">
    <property type="entry name" value="Calcium-transporting ATPase, cytoplasmic domain N"/>
    <property type="match status" value="1"/>
</dbReference>
<proteinExistence type="predicted"/>
<name>A0ABQ5JX17_9EUKA</name>
<protein>
    <submittedName>
        <fullName evidence="6">P-type ATPase like protein</fullName>
    </submittedName>
</protein>
<dbReference type="InterPro" id="IPR036412">
    <property type="entry name" value="HAD-like_sf"/>
</dbReference>
<dbReference type="Pfam" id="PF00702">
    <property type="entry name" value="Hydrolase"/>
    <property type="match status" value="1"/>
</dbReference>
<dbReference type="InterPro" id="IPR001757">
    <property type="entry name" value="P_typ_ATPase"/>
</dbReference>
<reference evidence="6" key="1">
    <citation type="submission" date="2022-03" db="EMBL/GenBank/DDBJ databases">
        <title>Draft genome sequence of Aduncisulcus paluster, a free-living microaerophilic Fornicata.</title>
        <authorList>
            <person name="Yuyama I."/>
            <person name="Kume K."/>
            <person name="Tamura T."/>
            <person name="Inagaki Y."/>
            <person name="Hashimoto T."/>
        </authorList>
    </citation>
    <scope>NUCLEOTIDE SEQUENCE</scope>
    <source>
        <strain evidence="6">NY0171</strain>
    </source>
</reference>
<keyword evidence="4 5" id="KW-0472">Membrane</keyword>
<dbReference type="InterPro" id="IPR023298">
    <property type="entry name" value="ATPase_P-typ_TM_dom_sf"/>
</dbReference>
<feature type="non-terminal residue" evidence="6">
    <location>
        <position position="208"/>
    </location>
</feature>
<gene>
    <name evidence="6" type="ORF">ADUPG1_004199</name>
</gene>
<dbReference type="InterPro" id="IPR023214">
    <property type="entry name" value="HAD_sf"/>
</dbReference>
<dbReference type="Gene3D" id="1.20.1110.10">
    <property type="entry name" value="Calcium-transporting ATPase, transmembrane domain"/>
    <property type="match status" value="1"/>
</dbReference>
<evidence type="ECO:0000256" key="5">
    <source>
        <dbReference type="SAM" id="Phobius"/>
    </source>
</evidence>
<keyword evidence="2 5" id="KW-0812">Transmembrane</keyword>
<dbReference type="SUPFAM" id="SSF56784">
    <property type="entry name" value="HAD-like"/>
    <property type="match status" value="1"/>
</dbReference>